<keyword evidence="6" id="KW-1185">Reference proteome</keyword>
<keyword evidence="3" id="KW-1133">Transmembrane helix</keyword>
<evidence type="ECO:0000256" key="1">
    <source>
        <dbReference type="PROSITE-ProRule" id="PRU00152"/>
    </source>
</evidence>
<dbReference type="PANTHER" id="PTHR10877:SF183">
    <property type="entry name" value="AT14535P-RELATED"/>
    <property type="match status" value="1"/>
</dbReference>
<sequence length="1084" mass="118400">MRARWPATSLYKFFQRPPSGGATIQPDPHSDRRPSGDQVPEGQRHGAVAEGGETPTQADLVRTSVLCIKHMGDKPHRALWWQYAQILSTLAGIGVREAGALLDDLTEQMGALAVRVSDQLLQMARQKGPPVVGTAAVLDQFREITRVVTHFTVDPESDTARKIRNLSASGVSEDDAEPDYLLYTDLLPDHSDRGRKSRSLPGLPPVTEDVDSSGAAPALGRITVWSQVDSMAAIAERKSSELPEHCDFAVDREKARAMDEQSEAFAVAVAFIRGSLSWFEPVPPLLLSNTPTLAVVDVQLFEDGPAGPAAAPPQALSVTLPAPAALSGASIRGVLTAPTAGAALWTDHAVVHNLHAFEGTGVLQVTFPATEAGANAGLDMVVVLVDKWPTPESFLNTSAVVVPQRRSEDLSIAIPVRKRLNAFLYMGVAFTNASLQAARAKGLALVSLEYNFVPLSLTCKSWSDSRYKWITDQHQEVWQASGPRRLTCALHHLSLFSGRVVLPPHYVHPLRDAKLFATLHRNWLVFGFIMANLALWLVWLWFARRQDRSDEGQWRVVVLDDIPPEANYPYLLSVFSGNLAQGQTSAYVGIRIFGDKQDSGAHMLSHQTRPLSPLYDDWFLLYTPGPLGDLLSIELWSDCAGMRPYWYCEKVLVEELETGRKWLFPAFCWLSLEHGTRRACVTLHPGELTWQHRFDSLMKASARGDHTWTSVLFSDRVHAPAGDVQPRPHGGAGVQPHHPPRWPHRQLDLPQSAMAVAIAASAVASPLSMSRVQSGDLSEDQETLIPDRNAPPPPAAAAGQDEEAVRAQLLLERLGLDRQDPESCSGYRRLRIRTVPRPSGMPTLAVYVGGWQHQEPPHSDGDDGSGLDKVVEDSLLVPPTQPGSAGAGGGLAAIAPPPAGVSGERAVEGVGAVQAQGAVQDGRSLPEVVDGTEERRESLASAGGDVAAHVMKQEAMQRKRNKAKGRKKAKRNAKRTKVQPGQAKSAWNFRQQLSWRILAGWIICPVTIATCCYFTILYSLKYGWGDSAQWLMSALISIVFSIFVVQPAKIAIVAFVYAFWLQAFAGHFHEQCVKLVASCRETLH</sequence>
<feature type="region of interest" description="Disordered" evidence="2">
    <location>
        <begin position="768"/>
        <end position="802"/>
    </location>
</feature>
<feature type="transmembrane region" description="Helical" evidence="3">
    <location>
        <begin position="997"/>
        <end position="1018"/>
    </location>
</feature>
<evidence type="ECO:0000259" key="4">
    <source>
        <dbReference type="PROSITE" id="PS50095"/>
    </source>
</evidence>
<dbReference type="PANTHER" id="PTHR10877">
    <property type="entry name" value="POLYCYSTIN FAMILY MEMBER"/>
    <property type="match status" value="1"/>
</dbReference>
<name>A0AAV7XPA0_9NEOP</name>
<feature type="transmembrane region" description="Helical" evidence="3">
    <location>
        <begin position="1030"/>
        <end position="1060"/>
    </location>
</feature>
<feature type="region of interest" description="Disordered" evidence="2">
    <location>
        <begin position="14"/>
        <end position="55"/>
    </location>
</feature>
<gene>
    <name evidence="5" type="ORF">ONE63_007942</name>
</gene>
<dbReference type="InterPro" id="IPR051223">
    <property type="entry name" value="Polycystin"/>
</dbReference>
<feature type="region of interest" description="Disordered" evidence="2">
    <location>
        <begin position="191"/>
        <end position="214"/>
    </location>
</feature>
<dbReference type="Pfam" id="PF01477">
    <property type="entry name" value="PLAT"/>
    <property type="match status" value="1"/>
</dbReference>
<feature type="transmembrane region" description="Helical" evidence="3">
    <location>
        <begin position="523"/>
        <end position="542"/>
    </location>
</feature>
<protein>
    <recommendedName>
        <fullName evidence="4">PLAT domain-containing protein</fullName>
    </recommendedName>
</protein>
<keyword evidence="3" id="KW-0812">Transmembrane</keyword>
<reference evidence="5" key="1">
    <citation type="submission" date="2022-12" db="EMBL/GenBank/DDBJ databases">
        <title>Chromosome-level genome assembly of the bean flower thrips Megalurothrips usitatus.</title>
        <authorList>
            <person name="Ma L."/>
            <person name="Liu Q."/>
            <person name="Li H."/>
            <person name="Cai W."/>
        </authorList>
    </citation>
    <scope>NUCLEOTIDE SEQUENCE</scope>
    <source>
        <strain evidence="5">Cailab_2022a</strain>
    </source>
</reference>
<dbReference type="SMART" id="SM00308">
    <property type="entry name" value="LH2"/>
    <property type="match status" value="1"/>
</dbReference>
<dbReference type="EMBL" id="JAPTSV010000005">
    <property type="protein sequence ID" value="KAJ1528018.1"/>
    <property type="molecule type" value="Genomic_DNA"/>
</dbReference>
<organism evidence="5 6">
    <name type="scientific">Megalurothrips usitatus</name>
    <name type="common">bean blossom thrips</name>
    <dbReference type="NCBI Taxonomy" id="439358"/>
    <lineage>
        <taxon>Eukaryota</taxon>
        <taxon>Metazoa</taxon>
        <taxon>Ecdysozoa</taxon>
        <taxon>Arthropoda</taxon>
        <taxon>Hexapoda</taxon>
        <taxon>Insecta</taxon>
        <taxon>Pterygota</taxon>
        <taxon>Neoptera</taxon>
        <taxon>Paraneoptera</taxon>
        <taxon>Thysanoptera</taxon>
        <taxon>Terebrantia</taxon>
        <taxon>Thripoidea</taxon>
        <taxon>Thripidae</taxon>
        <taxon>Megalurothrips</taxon>
    </lineage>
</organism>
<dbReference type="Gene3D" id="2.60.60.20">
    <property type="entry name" value="PLAT/LH2 domain"/>
    <property type="match status" value="1"/>
</dbReference>
<proteinExistence type="predicted"/>
<dbReference type="PROSITE" id="PS50095">
    <property type="entry name" value="PLAT"/>
    <property type="match status" value="1"/>
</dbReference>
<evidence type="ECO:0000313" key="6">
    <source>
        <dbReference type="Proteomes" id="UP001075354"/>
    </source>
</evidence>
<comment type="caution">
    <text evidence="1">Lacks conserved residue(s) required for the propagation of feature annotation.</text>
</comment>
<dbReference type="InterPro" id="IPR036392">
    <property type="entry name" value="PLAT/LH2_dom_sf"/>
</dbReference>
<evidence type="ECO:0000256" key="2">
    <source>
        <dbReference type="SAM" id="MobiDB-lite"/>
    </source>
</evidence>
<evidence type="ECO:0000313" key="5">
    <source>
        <dbReference type="EMBL" id="KAJ1528018.1"/>
    </source>
</evidence>
<feature type="region of interest" description="Disordered" evidence="2">
    <location>
        <begin position="957"/>
        <end position="977"/>
    </location>
</feature>
<accession>A0AAV7XPA0</accession>
<comment type="caution">
    <text evidence="5">The sequence shown here is derived from an EMBL/GenBank/DDBJ whole genome shotgun (WGS) entry which is preliminary data.</text>
</comment>
<feature type="domain" description="PLAT" evidence="4">
    <location>
        <begin position="568"/>
        <end position="684"/>
    </location>
</feature>
<dbReference type="InterPro" id="IPR001024">
    <property type="entry name" value="PLAT/LH2_dom"/>
</dbReference>
<dbReference type="Proteomes" id="UP001075354">
    <property type="component" value="Chromosome 5"/>
</dbReference>
<keyword evidence="3" id="KW-0472">Membrane</keyword>
<feature type="compositionally biased region" description="Basic residues" evidence="2">
    <location>
        <begin position="958"/>
        <end position="977"/>
    </location>
</feature>
<dbReference type="SUPFAM" id="SSF49723">
    <property type="entry name" value="Lipase/lipooxygenase domain (PLAT/LH2 domain)"/>
    <property type="match status" value="1"/>
</dbReference>
<evidence type="ECO:0000256" key="3">
    <source>
        <dbReference type="SAM" id="Phobius"/>
    </source>
</evidence>
<feature type="region of interest" description="Disordered" evidence="2">
    <location>
        <begin position="720"/>
        <end position="741"/>
    </location>
</feature>
<dbReference type="AlphaFoldDB" id="A0AAV7XPA0"/>